<evidence type="ECO:0000313" key="3">
    <source>
        <dbReference type="Proteomes" id="UP000654345"/>
    </source>
</evidence>
<dbReference type="RefSeq" id="WP_201368706.1">
    <property type="nucleotide sequence ID" value="NZ_BNJG01000001.1"/>
</dbReference>
<dbReference type="Proteomes" id="UP000654345">
    <property type="component" value="Unassembled WGS sequence"/>
</dbReference>
<evidence type="ECO:0000313" key="2">
    <source>
        <dbReference type="EMBL" id="GHO51728.1"/>
    </source>
</evidence>
<dbReference type="EMBL" id="BNJG01000001">
    <property type="protein sequence ID" value="GHO51728.1"/>
    <property type="molecule type" value="Genomic_DNA"/>
</dbReference>
<keyword evidence="3" id="KW-1185">Reference proteome</keyword>
<dbReference type="InterPro" id="IPR010985">
    <property type="entry name" value="Ribbon_hlx_hlx"/>
</dbReference>
<dbReference type="InterPro" id="IPR002145">
    <property type="entry name" value="CopG"/>
</dbReference>
<evidence type="ECO:0000259" key="1">
    <source>
        <dbReference type="Pfam" id="PF01402"/>
    </source>
</evidence>
<reference evidence="2 3" key="1">
    <citation type="journal article" date="2021" name="Int. J. Syst. Evol. Microbiol.">
        <title>Reticulibacter mediterranei gen. nov., sp. nov., within the new family Reticulibacteraceae fam. nov., and Ktedonospora formicarum gen. nov., sp. nov., Ktedonobacter robiniae sp. nov., Dictyobacter formicarum sp. nov. and Dictyobacter arantiisoli sp. nov., belonging to the class Ktedonobacteria.</title>
        <authorList>
            <person name="Yabe S."/>
            <person name="Zheng Y."/>
            <person name="Wang C.M."/>
            <person name="Sakai Y."/>
            <person name="Abe K."/>
            <person name="Yokota A."/>
            <person name="Donadio S."/>
            <person name="Cavaletti L."/>
            <person name="Monciardini P."/>
        </authorList>
    </citation>
    <scope>NUCLEOTIDE SEQUENCE [LARGE SCALE GENOMIC DNA]</scope>
    <source>
        <strain evidence="2 3">SOSP1-30</strain>
    </source>
</reference>
<gene>
    <name evidence="2" type="ORF">KSB_02030</name>
</gene>
<dbReference type="Pfam" id="PF01402">
    <property type="entry name" value="RHH_1"/>
    <property type="match status" value="1"/>
</dbReference>
<accession>A0ABQ3UG88</accession>
<name>A0ABQ3UG88_9CHLR</name>
<sequence>MAKEQETRITIRFPSSLVEELKPIAESEERSLNWSVVQAVREYVARKRKEGKKRATQDA</sequence>
<organism evidence="2 3">
    <name type="scientific">Ktedonobacter robiniae</name>
    <dbReference type="NCBI Taxonomy" id="2778365"/>
    <lineage>
        <taxon>Bacteria</taxon>
        <taxon>Bacillati</taxon>
        <taxon>Chloroflexota</taxon>
        <taxon>Ktedonobacteria</taxon>
        <taxon>Ktedonobacterales</taxon>
        <taxon>Ktedonobacteraceae</taxon>
        <taxon>Ktedonobacter</taxon>
    </lineage>
</organism>
<dbReference type="NCBIfam" id="NF041551">
    <property type="entry name" value="YlcI_YnfO_N"/>
    <property type="match status" value="1"/>
</dbReference>
<proteinExistence type="predicted"/>
<dbReference type="SUPFAM" id="SSF47598">
    <property type="entry name" value="Ribbon-helix-helix"/>
    <property type="match status" value="1"/>
</dbReference>
<protein>
    <recommendedName>
        <fullName evidence="1">Ribbon-helix-helix protein CopG domain-containing protein</fullName>
    </recommendedName>
</protein>
<feature type="domain" description="Ribbon-helix-helix protein CopG" evidence="1">
    <location>
        <begin position="8"/>
        <end position="47"/>
    </location>
</feature>
<dbReference type="Gene3D" id="1.10.1220.10">
    <property type="entry name" value="Met repressor-like"/>
    <property type="match status" value="1"/>
</dbReference>
<comment type="caution">
    <text evidence="2">The sequence shown here is derived from an EMBL/GenBank/DDBJ whole genome shotgun (WGS) entry which is preliminary data.</text>
</comment>
<dbReference type="InterPro" id="IPR013321">
    <property type="entry name" value="Arc_rbn_hlx_hlx"/>
</dbReference>